<keyword evidence="3" id="KW-0378">Hydrolase</keyword>
<evidence type="ECO:0000256" key="4">
    <source>
        <dbReference type="ARBA" id="ARBA00022807"/>
    </source>
</evidence>
<protein>
    <recommendedName>
        <fullName evidence="7">NlpC/P60 domain-containing protein</fullName>
    </recommendedName>
</protein>
<dbReference type="AlphaFoldDB" id="A0AAW3JU57"/>
<feature type="region of interest" description="Disordered" evidence="5">
    <location>
        <begin position="264"/>
        <end position="301"/>
    </location>
</feature>
<evidence type="ECO:0000256" key="2">
    <source>
        <dbReference type="ARBA" id="ARBA00022670"/>
    </source>
</evidence>
<evidence type="ECO:0000256" key="1">
    <source>
        <dbReference type="ARBA" id="ARBA00007074"/>
    </source>
</evidence>
<dbReference type="Proteomes" id="UP000050833">
    <property type="component" value="Unassembled WGS sequence"/>
</dbReference>
<dbReference type="Gene3D" id="3.90.1720.10">
    <property type="entry name" value="endopeptidase domain like (from Nostoc punctiforme)"/>
    <property type="match status" value="1"/>
</dbReference>
<dbReference type="RefSeq" id="WP_055941364.1">
    <property type="nucleotide sequence ID" value="NZ_JAQDCV010000008.1"/>
</dbReference>
<proteinExistence type="inferred from homology"/>
<accession>A0AAW3JU57</accession>
<evidence type="ECO:0000259" key="7">
    <source>
        <dbReference type="Pfam" id="PF00877"/>
    </source>
</evidence>
<evidence type="ECO:0000313" key="9">
    <source>
        <dbReference type="Proteomes" id="UP000050833"/>
    </source>
</evidence>
<keyword evidence="4" id="KW-0788">Thiol protease</keyword>
<organism evidence="8 9">
    <name type="scientific">Butyribacter intestini</name>
    <dbReference type="NCBI Taxonomy" id="1703332"/>
    <lineage>
        <taxon>Bacteria</taxon>
        <taxon>Bacillati</taxon>
        <taxon>Bacillota</taxon>
        <taxon>Clostridia</taxon>
        <taxon>Lachnospirales</taxon>
        <taxon>Lachnospiraceae</taxon>
        <taxon>Butyribacter</taxon>
    </lineage>
</organism>
<dbReference type="GO" id="GO:0008234">
    <property type="term" value="F:cysteine-type peptidase activity"/>
    <property type="evidence" value="ECO:0007669"/>
    <property type="project" value="UniProtKB-KW"/>
</dbReference>
<dbReference type="SUPFAM" id="SSF54001">
    <property type="entry name" value="Cysteine proteinases"/>
    <property type="match status" value="1"/>
</dbReference>
<dbReference type="InterPro" id="IPR000064">
    <property type="entry name" value="NLP_P60_dom"/>
</dbReference>
<evidence type="ECO:0000256" key="5">
    <source>
        <dbReference type="SAM" id="MobiDB-lite"/>
    </source>
</evidence>
<feature type="compositionally biased region" description="Basic residues" evidence="5">
    <location>
        <begin position="91"/>
        <end position="105"/>
    </location>
</feature>
<keyword evidence="2" id="KW-0645">Protease</keyword>
<reference evidence="8 9" key="1">
    <citation type="submission" date="2015-10" db="EMBL/GenBank/DDBJ databases">
        <title>Butyribacter intestini gen. nov., sp. nov., a butyric acid-producing bacterium of the family Lachnospiraceae isolated from the human faeces.</title>
        <authorList>
            <person name="Zou Y."/>
            <person name="Xue W."/>
            <person name="Luo G."/>
            <person name="Lv M."/>
        </authorList>
    </citation>
    <scope>NUCLEOTIDE SEQUENCE [LARGE SCALE GENOMIC DNA]</scope>
    <source>
        <strain evidence="8 9">TF01-11</strain>
    </source>
</reference>
<feature type="domain" description="NlpC/P60" evidence="7">
    <location>
        <begin position="122"/>
        <end position="186"/>
    </location>
</feature>
<keyword evidence="6" id="KW-0732">Signal</keyword>
<evidence type="ECO:0000256" key="6">
    <source>
        <dbReference type="SAM" id="SignalP"/>
    </source>
</evidence>
<feature type="signal peptide" evidence="6">
    <location>
        <begin position="1"/>
        <end position="23"/>
    </location>
</feature>
<dbReference type="InterPro" id="IPR038765">
    <property type="entry name" value="Papain-like_cys_pep_sf"/>
</dbReference>
<feature type="chain" id="PRO_5043385807" description="NlpC/P60 domain-containing protein" evidence="6">
    <location>
        <begin position="24"/>
        <end position="403"/>
    </location>
</feature>
<name>A0AAW3JU57_9FIRM</name>
<evidence type="ECO:0000256" key="3">
    <source>
        <dbReference type="ARBA" id="ARBA00022801"/>
    </source>
</evidence>
<dbReference type="Gene3D" id="1.10.287.1490">
    <property type="match status" value="1"/>
</dbReference>
<gene>
    <name evidence="8" type="ORF">APZ18_02675</name>
</gene>
<evidence type="ECO:0000313" key="8">
    <source>
        <dbReference type="EMBL" id="KQC86119.1"/>
    </source>
</evidence>
<dbReference type="Pfam" id="PF00877">
    <property type="entry name" value="NLPC_P60"/>
    <property type="match status" value="1"/>
</dbReference>
<comment type="caution">
    <text evidence="8">The sequence shown here is derived from an EMBL/GenBank/DDBJ whole genome shotgun (WGS) entry which is preliminary data.</text>
</comment>
<sequence>MKRKFMTCGLIGGVCLLAGVAAAGSGTLNKSDNKRNETVSVVSYKNMEDKGKSDKSANATTGAVSTTTEAITSYASGRKPEVSLRMNKGNSQKKNKAADKKVKKNPRKEIVKIAKKYKGKITYLWGGKPTDVQIKGKEQPKKLDCSGFIQFVYSKYNKKRIESLGSTISISGLPKIKKNELQPGDIGLRNGTGSLYFDADGKSYSEPGMAQDANESKEKSFDKKIKARKTKKTQLKDRIEEKKDKISEYKDKITALNGKKDEVIDISESEISSDNDEQQEEISEEEKEQQDQQQRIEQQKKNNEKINALIKSYNEKIKKCQADINGYSERINKYDKQLKKLKKQRKKYKKDIEESIDHVGIYCGKNKKGEATWCHCSSSKGGVVYEVTDIFTHYYSANDYLSE</sequence>
<feature type="region of interest" description="Disordered" evidence="5">
    <location>
        <begin position="206"/>
        <end position="236"/>
    </location>
</feature>
<dbReference type="EMBL" id="LLKB01000001">
    <property type="protein sequence ID" value="KQC86119.1"/>
    <property type="molecule type" value="Genomic_DNA"/>
</dbReference>
<dbReference type="GO" id="GO:0006508">
    <property type="term" value="P:proteolysis"/>
    <property type="evidence" value="ECO:0007669"/>
    <property type="project" value="UniProtKB-KW"/>
</dbReference>
<comment type="similarity">
    <text evidence="1">Belongs to the peptidase C40 family.</text>
</comment>
<feature type="compositionally biased region" description="Acidic residues" evidence="5">
    <location>
        <begin position="264"/>
        <end position="288"/>
    </location>
</feature>
<feature type="region of interest" description="Disordered" evidence="5">
    <location>
        <begin position="76"/>
        <end position="105"/>
    </location>
</feature>
<feature type="compositionally biased region" description="Basic and acidic residues" evidence="5">
    <location>
        <begin position="214"/>
        <end position="224"/>
    </location>
</feature>
<keyword evidence="9" id="KW-1185">Reference proteome</keyword>